<evidence type="ECO:0000313" key="2">
    <source>
        <dbReference type="Proteomes" id="UP000827092"/>
    </source>
</evidence>
<name>A0AAV6U2E4_9ARAC</name>
<gene>
    <name evidence="1" type="ORF">JTE90_028704</name>
</gene>
<comment type="caution">
    <text evidence="1">The sequence shown here is derived from an EMBL/GenBank/DDBJ whole genome shotgun (WGS) entry which is preliminary data.</text>
</comment>
<evidence type="ECO:0000313" key="1">
    <source>
        <dbReference type="EMBL" id="KAG8178647.1"/>
    </source>
</evidence>
<accession>A0AAV6U2E4</accession>
<keyword evidence="2" id="KW-1185">Reference proteome</keyword>
<dbReference type="AlphaFoldDB" id="A0AAV6U2E4"/>
<sequence>MGCKVAERIQLAKFQSSLLHNELFREESKPVEARLPRCENYGDGYPFRKFAGKTKALVVDNLELPKIRFIGNEEDLTPLLERASYRAVDDILIKNLDLAPPKVEAFARTALSFLRHFFWRLEK</sequence>
<reference evidence="1 2" key="1">
    <citation type="journal article" date="2022" name="Nat. Ecol. Evol.">
        <title>A masculinizing supergene underlies an exaggerated male reproductive morph in a spider.</title>
        <authorList>
            <person name="Hendrickx F."/>
            <person name="De Corte Z."/>
            <person name="Sonet G."/>
            <person name="Van Belleghem S.M."/>
            <person name="Kostlbacher S."/>
            <person name="Vangestel C."/>
        </authorList>
    </citation>
    <scope>NUCLEOTIDE SEQUENCE [LARGE SCALE GENOMIC DNA]</scope>
    <source>
        <strain evidence="1">W744_W776</strain>
    </source>
</reference>
<dbReference type="EMBL" id="JAFNEN010000677">
    <property type="protein sequence ID" value="KAG8178647.1"/>
    <property type="molecule type" value="Genomic_DNA"/>
</dbReference>
<organism evidence="1 2">
    <name type="scientific">Oedothorax gibbosus</name>
    <dbReference type="NCBI Taxonomy" id="931172"/>
    <lineage>
        <taxon>Eukaryota</taxon>
        <taxon>Metazoa</taxon>
        <taxon>Ecdysozoa</taxon>
        <taxon>Arthropoda</taxon>
        <taxon>Chelicerata</taxon>
        <taxon>Arachnida</taxon>
        <taxon>Araneae</taxon>
        <taxon>Araneomorphae</taxon>
        <taxon>Entelegynae</taxon>
        <taxon>Araneoidea</taxon>
        <taxon>Linyphiidae</taxon>
        <taxon>Erigoninae</taxon>
        <taxon>Oedothorax</taxon>
    </lineage>
</organism>
<proteinExistence type="predicted"/>
<protein>
    <submittedName>
        <fullName evidence="1">Uncharacterized protein</fullName>
    </submittedName>
</protein>
<dbReference type="Proteomes" id="UP000827092">
    <property type="component" value="Unassembled WGS sequence"/>
</dbReference>